<dbReference type="EC" id="1.2.4.1" evidence="7"/>
<organism evidence="7 8">
    <name type="scientific">Neoroseomonas alkaliterrae</name>
    <dbReference type="NCBI Taxonomy" id="1452450"/>
    <lineage>
        <taxon>Bacteria</taxon>
        <taxon>Pseudomonadati</taxon>
        <taxon>Pseudomonadota</taxon>
        <taxon>Alphaproteobacteria</taxon>
        <taxon>Acetobacterales</taxon>
        <taxon>Acetobacteraceae</taxon>
        <taxon>Neoroseomonas</taxon>
    </lineage>
</organism>
<keyword evidence="8" id="KW-1185">Reference proteome</keyword>
<evidence type="ECO:0000313" key="8">
    <source>
        <dbReference type="Proteomes" id="UP000562254"/>
    </source>
</evidence>
<comment type="function">
    <text evidence="4">The pyruvate dehydrogenase complex catalyzes the overall conversion of pyruvate to acetyl-CoA and CO(2). It contains multiple copies of three enzymatic components: pyruvate dehydrogenase (E1), dihydrolipoamide acetyltransferase (E2) and lipoamide dehydrogenase (E3).</text>
</comment>
<evidence type="ECO:0000259" key="6">
    <source>
        <dbReference type="Pfam" id="PF00676"/>
    </source>
</evidence>
<evidence type="ECO:0000256" key="3">
    <source>
        <dbReference type="ARBA" id="ARBA00023052"/>
    </source>
</evidence>
<reference evidence="7 8" key="1">
    <citation type="submission" date="2020-08" db="EMBL/GenBank/DDBJ databases">
        <title>Genomic Encyclopedia of Type Strains, Phase IV (KMG-IV): sequencing the most valuable type-strain genomes for metagenomic binning, comparative biology and taxonomic classification.</title>
        <authorList>
            <person name="Goeker M."/>
        </authorList>
    </citation>
    <scope>NUCLEOTIDE SEQUENCE [LARGE SCALE GENOMIC DNA]</scope>
    <source>
        <strain evidence="7 8">DSM 25895</strain>
    </source>
</reference>
<protein>
    <submittedName>
        <fullName evidence="7">Pyruvate dehydrogenase E1 component alpha subunit</fullName>
        <ecNumber evidence="7">1.2.4.1</ecNumber>
    </submittedName>
</protein>
<sequence>MSNETARRMAMLRDMARIRAFEREAVAAMRSGEAPGVVHPSIGQEAVAVGVCGNLRRADRITSTHRGHGHAIAKGADARAMMLELHGRAGGSCGGKGGSMHIADFAVGMLGANGVVGAGIPIACGAAQAIRLRKEEAIVACFFGDGAVNRGPFLEGMNWAALYRLPVLFVCEDNGFAAFTRNSAVTAGAGPAARAEACGVPASAVDGEDVLAVDAVAAELVARIRAGQGPQFLHARCYRWEGHTGTDAAAYRPAEEAAAARGRDCIRRLAALLEQAGVAPGEIAVVEAEAAAEMAAHRAAALAAPWPPPEAAFSDVQDTGAPA</sequence>
<evidence type="ECO:0000256" key="2">
    <source>
        <dbReference type="ARBA" id="ARBA00023002"/>
    </source>
</evidence>
<evidence type="ECO:0000256" key="1">
    <source>
        <dbReference type="ARBA" id="ARBA00001964"/>
    </source>
</evidence>
<comment type="cofactor">
    <cofactor evidence="1">
        <name>thiamine diphosphate</name>
        <dbReference type="ChEBI" id="CHEBI:58937"/>
    </cofactor>
</comment>
<dbReference type="GO" id="GO:0004739">
    <property type="term" value="F:pyruvate dehydrogenase (acetyl-transferring) activity"/>
    <property type="evidence" value="ECO:0007669"/>
    <property type="project" value="UniProtKB-EC"/>
</dbReference>
<dbReference type="InterPro" id="IPR050642">
    <property type="entry name" value="PDH_E1_Alpha_Subunit"/>
</dbReference>
<dbReference type="SUPFAM" id="SSF52518">
    <property type="entry name" value="Thiamin diphosphate-binding fold (THDP-binding)"/>
    <property type="match status" value="1"/>
</dbReference>
<keyword evidence="2 7" id="KW-0560">Oxidoreductase</keyword>
<dbReference type="PANTHER" id="PTHR11516">
    <property type="entry name" value="PYRUVATE DEHYDROGENASE E1 COMPONENT, ALPHA SUBUNIT BACTERIAL AND ORGANELLAR"/>
    <property type="match status" value="1"/>
</dbReference>
<name>A0A840YB10_9PROT</name>
<dbReference type="EMBL" id="JACIJE010000010">
    <property type="protein sequence ID" value="MBB5691163.1"/>
    <property type="molecule type" value="Genomic_DNA"/>
</dbReference>
<dbReference type="InterPro" id="IPR001017">
    <property type="entry name" value="DH_E1"/>
</dbReference>
<evidence type="ECO:0000313" key="7">
    <source>
        <dbReference type="EMBL" id="MBB5691163.1"/>
    </source>
</evidence>
<evidence type="ECO:0000256" key="4">
    <source>
        <dbReference type="ARBA" id="ARBA00025211"/>
    </source>
</evidence>
<dbReference type="PANTHER" id="PTHR11516:SF60">
    <property type="entry name" value="PYRUVATE DEHYDROGENASE E1 COMPONENT SUBUNIT ALPHA"/>
    <property type="match status" value="1"/>
</dbReference>
<accession>A0A840YB10</accession>
<dbReference type="Pfam" id="PF00676">
    <property type="entry name" value="E1_dh"/>
    <property type="match status" value="1"/>
</dbReference>
<dbReference type="Gene3D" id="3.40.50.970">
    <property type="match status" value="1"/>
</dbReference>
<evidence type="ECO:0000256" key="5">
    <source>
        <dbReference type="ARBA" id="ARBA00051231"/>
    </source>
</evidence>
<comment type="catalytic activity">
    <reaction evidence="5">
        <text>N(6)-[(R)-lipoyl]-L-lysyl-[protein] + pyruvate + H(+) = N(6)-[(R)-S(8)-acetyldihydrolipoyl]-L-lysyl-[protein] + CO2</text>
        <dbReference type="Rhea" id="RHEA:19189"/>
        <dbReference type="Rhea" id="RHEA-COMP:10474"/>
        <dbReference type="Rhea" id="RHEA-COMP:10478"/>
        <dbReference type="ChEBI" id="CHEBI:15361"/>
        <dbReference type="ChEBI" id="CHEBI:15378"/>
        <dbReference type="ChEBI" id="CHEBI:16526"/>
        <dbReference type="ChEBI" id="CHEBI:83099"/>
        <dbReference type="ChEBI" id="CHEBI:83111"/>
        <dbReference type="EC" id="1.2.4.1"/>
    </reaction>
</comment>
<dbReference type="Proteomes" id="UP000562254">
    <property type="component" value="Unassembled WGS sequence"/>
</dbReference>
<dbReference type="AlphaFoldDB" id="A0A840YB10"/>
<dbReference type="RefSeq" id="WP_184486557.1">
    <property type="nucleotide sequence ID" value="NZ_JAAEDJ010000019.1"/>
</dbReference>
<dbReference type="GO" id="GO:0006086">
    <property type="term" value="P:pyruvate decarboxylation to acetyl-CoA"/>
    <property type="evidence" value="ECO:0007669"/>
    <property type="project" value="TreeGrafter"/>
</dbReference>
<comment type="caution">
    <text evidence="7">The sequence shown here is derived from an EMBL/GenBank/DDBJ whole genome shotgun (WGS) entry which is preliminary data.</text>
</comment>
<keyword evidence="3" id="KW-0786">Thiamine pyrophosphate</keyword>
<dbReference type="InterPro" id="IPR029061">
    <property type="entry name" value="THDP-binding"/>
</dbReference>
<dbReference type="CDD" id="cd02000">
    <property type="entry name" value="TPP_E1_PDC_ADC_BCADC"/>
    <property type="match status" value="1"/>
</dbReference>
<keyword evidence="7" id="KW-0670">Pyruvate</keyword>
<proteinExistence type="predicted"/>
<gene>
    <name evidence="7" type="ORF">FHS88_003315</name>
</gene>
<feature type="domain" description="Dehydrogenase E1 component" evidence="6">
    <location>
        <begin position="14"/>
        <end position="305"/>
    </location>
</feature>